<dbReference type="EMBL" id="FOLB01000002">
    <property type="protein sequence ID" value="SFB92214.1"/>
    <property type="molecule type" value="Genomic_DNA"/>
</dbReference>
<dbReference type="PROSITE" id="PS51318">
    <property type="entry name" value="TAT"/>
    <property type="match status" value="1"/>
</dbReference>
<feature type="signal peptide" evidence="1">
    <location>
        <begin position="1"/>
        <end position="32"/>
    </location>
</feature>
<dbReference type="Gene3D" id="3.40.190.10">
    <property type="entry name" value="Periplasmic binding protein-like II"/>
    <property type="match status" value="2"/>
</dbReference>
<dbReference type="Pfam" id="PF01547">
    <property type="entry name" value="SBP_bac_1"/>
    <property type="match status" value="1"/>
</dbReference>
<dbReference type="SUPFAM" id="SSF53850">
    <property type="entry name" value="Periplasmic binding protein-like II"/>
    <property type="match status" value="1"/>
</dbReference>
<dbReference type="STRING" id="574651.SAMN04487968_102306"/>
<evidence type="ECO:0000313" key="2">
    <source>
        <dbReference type="EMBL" id="SFB92214.1"/>
    </source>
</evidence>
<reference evidence="2 3" key="1">
    <citation type="submission" date="2016-10" db="EMBL/GenBank/DDBJ databases">
        <authorList>
            <person name="de Groot N.N."/>
        </authorList>
    </citation>
    <scope>NUCLEOTIDE SEQUENCE [LARGE SCALE GENOMIC DNA]</scope>
    <source>
        <strain evidence="2 3">CGMCC 1.7056</strain>
    </source>
</reference>
<dbReference type="InterPro" id="IPR006311">
    <property type="entry name" value="TAT_signal"/>
</dbReference>
<dbReference type="RefSeq" id="WP_091120611.1">
    <property type="nucleotide sequence ID" value="NZ_FOLB01000002.1"/>
</dbReference>
<dbReference type="InterPro" id="IPR006059">
    <property type="entry name" value="SBP"/>
</dbReference>
<feature type="chain" id="PRO_5038436036" evidence="1">
    <location>
        <begin position="33"/>
        <end position="432"/>
    </location>
</feature>
<gene>
    <name evidence="2" type="ORF">SAMN04487968_102306</name>
</gene>
<evidence type="ECO:0000313" key="3">
    <source>
        <dbReference type="Proteomes" id="UP000198832"/>
    </source>
</evidence>
<dbReference type="OrthoDB" id="8663148at2"/>
<organism evidence="2 3">
    <name type="scientific">Nocardioides terrae</name>
    <dbReference type="NCBI Taxonomy" id="574651"/>
    <lineage>
        <taxon>Bacteria</taxon>
        <taxon>Bacillati</taxon>
        <taxon>Actinomycetota</taxon>
        <taxon>Actinomycetes</taxon>
        <taxon>Propionibacteriales</taxon>
        <taxon>Nocardioidaceae</taxon>
        <taxon>Nocardioides</taxon>
    </lineage>
</organism>
<keyword evidence="2" id="KW-0813">Transport</keyword>
<keyword evidence="1" id="KW-0732">Signal</keyword>
<proteinExistence type="predicted"/>
<dbReference type="PANTHER" id="PTHR43649">
    <property type="entry name" value="ARABINOSE-BINDING PROTEIN-RELATED"/>
    <property type="match status" value="1"/>
</dbReference>
<dbReference type="Proteomes" id="UP000198832">
    <property type="component" value="Unassembled WGS sequence"/>
</dbReference>
<keyword evidence="3" id="KW-1185">Reference proteome</keyword>
<sequence length="432" mass="47088">MPSAPELAFTRRSLLQGSLAALALGGSAGALAGCGSSDSSSGGGGKTVSIGSNYSDAGVKSAFAAVVADFNKSSGLSAKVNTVDHNTFQNKIQTYLQGTPDDVFSWFAGYRMKFFAAQGLASPIDDVWDKIGDSFPDSIKNAAKADDGHYYFVPLYNYPWVMNYRQSVFDEHGYSVPATWDDLMALCQKMKSDGLTPISFADKDGWPAMGTFDILNMRINGYQFHVDLMAHDESWTDPKVVKVFDTWKELFPYYSSGPNGLTWEEGAQDLQNKKAGMMFQGAGQVGQQFSKENLADLQFFPFPEIDSAYPIDSGIDAPIDGFMMSKKPKNKAGATKFLEYLGTAKAEAAYLASDPTDVGTASDYDQSSYNQLQKDSADIISKTKNIAQFLDRDTRPDFAYPVVQNALQQFINDKDSAAAAKSLEDQAKTIFV</sequence>
<evidence type="ECO:0000256" key="1">
    <source>
        <dbReference type="SAM" id="SignalP"/>
    </source>
</evidence>
<dbReference type="AlphaFoldDB" id="A0A1I1EYR8"/>
<protein>
    <submittedName>
        <fullName evidence="2">Multiple sugar transport system substrate-binding protein</fullName>
    </submittedName>
</protein>
<dbReference type="InterPro" id="IPR050490">
    <property type="entry name" value="Bact_solute-bd_prot1"/>
</dbReference>
<keyword evidence="2" id="KW-0762">Sugar transport</keyword>
<name>A0A1I1EYR8_9ACTN</name>
<accession>A0A1I1EYR8</accession>